<evidence type="ECO:0000259" key="2">
    <source>
        <dbReference type="Pfam" id="PF00582"/>
    </source>
</evidence>
<dbReference type="PANTHER" id="PTHR46268">
    <property type="entry name" value="STRESS RESPONSE PROTEIN NHAX"/>
    <property type="match status" value="1"/>
</dbReference>
<name>A0A6N4W6P4_9MYCO</name>
<dbReference type="PANTHER" id="PTHR46268:SF6">
    <property type="entry name" value="UNIVERSAL STRESS PROTEIN UP12"/>
    <property type="match status" value="1"/>
</dbReference>
<dbReference type="InterPro" id="IPR014729">
    <property type="entry name" value="Rossmann-like_a/b/a_fold"/>
</dbReference>
<accession>A0A6N4W6P4</accession>
<sequence>MAALADASGEDEMVHSPAASGEIVVGVDGSASSNAAVRWAAAQGARRNIPLRLVHVAAAPSVTNVMLPVPAEFEQWQDTQAREVLREATELVAQVGAETGATVRIADTDIYHAAPVPTLIDLSKGAELIVVGSRGMGAFRRTLLGSASTGLLHHAHCPVAVIHDGPTPAPQLPVVVGVDGSPASVEAVTLAFAEAARLGVDLVAVHAWSDDSLFSVPGVDWAAVMVTEEEVLSQRLAGMAEDHPDVTVHRVVVRDQPARYLAEQAQGAQLLVVGSHGRGGFAGMLLGSVGTALAHTVTIPLIVARRY</sequence>
<comment type="similarity">
    <text evidence="1">Belongs to the universal stress protein A family.</text>
</comment>
<dbReference type="Pfam" id="PF00582">
    <property type="entry name" value="Usp"/>
    <property type="match status" value="2"/>
</dbReference>
<evidence type="ECO:0000256" key="1">
    <source>
        <dbReference type="ARBA" id="ARBA00008791"/>
    </source>
</evidence>
<dbReference type="EMBL" id="AP022620">
    <property type="protein sequence ID" value="BBZ77650.1"/>
    <property type="molecule type" value="Genomic_DNA"/>
</dbReference>
<dbReference type="InterPro" id="IPR006015">
    <property type="entry name" value="Universal_stress_UspA"/>
</dbReference>
<dbReference type="Gene3D" id="3.40.50.620">
    <property type="entry name" value="HUPs"/>
    <property type="match status" value="2"/>
</dbReference>
<dbReference type="PRINTS" id="PR01438">
    <property type="entry name" value="UNVRSLSTRESS"/>
</dbReference>
<keyword evidence="4" id="KW-1185">Reference proteome</keyword>
<reference evidence="3 4" key="1">
    <citation type="journal article" date="2019" name="Emerg. Microbes Infect.">
        <title>Comprehensive subspecies identification of 175 nontuberculous mycobacteria species based on 7547 genomic profiles.</title>
        <authorList>
            <person name="Matsumoto Y."/>
            <person name="Kinjo T."/>
            <person name="Motooka D."/>
            <person name="Nabeya D."/>
            <person name="Jung N."/>
            <person name="Uechi K."/>
            <person name="Horii T."/>
            <person name="Iida T."/>
            <person name="Fujita J."/>
            <person name="Nakamura S."/>
        </authorList>
    </citation>
    <scope>NUCLEOTIDE SEQUENCE [LARGE SCALE GENOMIC DNA]</scope>
    <source>
        <strain evidence="3 4">JCM 30275</strain>
    </source>
</reference>
<evidence type="ECO:0000313" key="3">
    <source>
        <dbReference type="EMBL" id="BBZ77650.1"/>
    </source>
</evidence>
<protein>
    <submittedName>
        <fullName evidence="3">Universal stress protein</fullName>
    </submittedName>
</protein>
<gene>
    <name evidence="3" type="ORF">MANY_29870</name>
</gene>
<evidence type="ECO:0000313" key="4">
    <source>
        <dbReference type="Proteomes" id="UP000467249"/>
    </source>
</evidence>
<dbReference type="CDD" id="cd23944">
    <property type="entry name" value="USP_Rv2623_repeat1"/>
    <property type="match status" value="1"/>
</dbReference>
<dbReference type="KEGG" id="many:MANY_29870"/>
<dbReference type="SUPFAM" id="SSF52402">
    <property type="entry name" value="Adenine nucleotide alpha hydrolases-like"/>
    <property type="match status" value="2"/>
</dbReference>
<organism evidence="3 4">
    <name type="scientific">Mycolicibacterium anyangense</name>
    <dbReference type="NCBI Taxonomy" id="1431246"/>
    <lineage>
        <taxon>Bacteria</taxon>
        <taxon>Bacillati</taxon>
        <taxon>Actinomycetota</taxon>
        <taxon>Actinomycetes</taxon>
        <taxon>Mycobacteriales</taxon>
        <taxon>Mycobacteriaceae</taxon>
        <taxon>Mycolicibacterium</taxon>
    </lineage>
</organism>
<dbReference type="InterPro" id="IPR006016">
    <property type="entry name" value="UspA"/>
</dbReference>
<feature type="domain" description="UspA" evidence="2">
    <location>
        <begin position="174"/>
        <end position="305"/>
    </location>
</feature>
<dbReference type="Proteomes" id="UP000467249">
    <property type="component" value="Chromosome"/>
</dbReference>
<proteinExistence type="inferred from homology"/>
<feature type="domain" description="UspA" evidence="2">
    <location>
        <begin position="23"/>
        <end position="163"/>
    </location>
</feature>
<dbReference type="AlphaFoldDB" id="A0A6N4W6P4"/>